<dbReference type="Gene3D" id="3.30.230.10">
    <property type="match status" value="1"/>
</dbReference>
<evidence type="ECO:0000259" key="2">
    <source>
        <dbReference type="SMART" id="SM00382"/>
    </source>
</evidence>
<organism evidence="3 4">
    <name type="scientific">Thermoanaerobacter kivui</name>
    <name type="common">Acetogenium kivui</name>
    <dbReference type="NCBI Taxonomy" id="2325"/>
    <lineage>
        <taxon>Bacteria</taxon>
        <taxon>Bacillati</taxon>
        <taxon>Bacillota</taxon>
        <taxon>Clostridia</taxon>
        <taxon>Thermoanaerobacterales</taxon>
        <taxon>Thermoanaerobacteraceae</taxon>
        <taxon>Thermoanaerobacter</taxon>
    </lineage>
</organism>
<feature type="domain" description="AAA+ ATPase" evidence="2">
    <location>
        <begin position="212"/>
        <end position="395"/>
    </location>
</feature>
<dbReference type="Gene3D" id="3.40.50.300">
    <property type="entry name" value="P-loop containing nucleotide triphosphate hydrolases"/>
    <property type="match status" value="1"/>
</dbReference>
<reference evidence="4" key="1">
    <citation type="journal article" date="2015" name="Genome Announc.">
        <title>Whole-Genome Sequences of 80 Environmental and Clinical Isolates of Burkholderia pseudomallei.</title>
        <authorList>
            <person name="Johnson S.L."/>
            <person name="Baker A.L."/>
            <person name="Chain P.S."/>
            <person name="Currie B.J."/>
            <person name="Daligault H.E."/>
            <person name="Davenport K.W."/>
            <person name="Davis C.B."/>
            <person name="Inglis T.J."/>
            <person name="Kaestli M."/>
            <person name="Koren S."/>
            <person name="Mayo M."/>
            <person name="Merritt A.J."/>
            <person name="Price E.P."/>
            <person name="Sarovich D.S."/>
            <person name="Warner J."/>
            <person name="Rosovitz M.J."/>
        </authorList>
    </citation>
    <scope>NUCLEOTIDE SEQUENCE [LARGE SCALE GENOMIC DNA]</scope>
    <source>
        <strain evidence="4">DSM 2030</strain>
    </source>
</reference>
<dbReference type="EMBL" id="CP009170">
    <property type="protein sequence ID" value="AIS52542.1"/>
    <property type="molecule type" value="Genomic_DNA"/>
</dbReference>
<dbReference type="RefSeq" id="WP_049685278.1">
    <property type="nucleotide sequence ID" value="NZ_CP009170.1"/>
</dbReference>
<accession>A0A097ARV9</accession>
<dbReference type="InterPro" id="IPR025158">
    <property type="entry name" value="Mg_chelat-rel_C"/>
</dbReference>
<evidence type="ECO:0000313" key="3">
    <source>
        <dbReference type="EMBL" id="AIS52542.1"/>
    </source>
</evidence>
<dbReference type="Pfam" id="PF01078">
    <property type="entry name" value="Mg_chelatase"/>
    <property type="match status" value="1"/>
</dbReference>
<dbReference type="InterPro" id="IPR003593">
    <property type="entry name" value="AAA+_ATPase"/>
</dbReference>
<dbReference type="SMART" id="SM00382">
    <property type="entry name" value="AAA"/>
    <property type="match status" value="1"/>
</dbReference>
<dbReference type="Proteomes" id="UP000029669">
    <property type="component" value="Chromosome"/>
</dbReference>
<dbReference type="AlphaFoldDB" id="A0A097ARV9"/>
<sequence>MLSKTKSMAILGIEAYIVDVEIDMSNGLPSFDIVGLGDTEVKEARDRVRSAIKNSGYEFPLKKITVNLAPANTKKEGTAFDLPLAVGILVCIGQIKNENIENIAFVGELSLDGTIRPINGILPMTIGAKQRGISSIVVPFENAYEAAVVDGIKVYAAKNLKEVVDFLNGERIIEPFTVDIQSFFNNVEYEVDFAEVKGQENAKRVLEIAAAGGHNVLMIGPPGSGKTMLARRFPTILPQMSFEEALEVTKIYSIAGLLPKGTPLITTRPFRAPHHTISTVSLVGGGKYPKPGEVSLAHYGVLFLDEIPEFKKDAIEVLRQPLEDEFVTITRVNGTFTYPSKFILILAMNPCPCGYYGDETQECRCSINEIRRYQNKISGPLLDRIDLHVEVKPLKKDKYFDEETFTESSKEIRKRVSRAREIQLNRYKGRGIYFNSQLKGNMIKKYCKLDSDTKKFLNEAFEKFYLSARGYNKILKIARTIADLEGAENIGFEHVAEAFQYRLVDSRYWYK</sequence>
<dbReference type="SUPFAM" id="SSF54211">
    <property type="entry name" value="Ribosomal protein S5 domain 2-like"/>
    <property type="match status" value="1"/>
</dbReference>
<proteinExistence type="inferred from homology"/>
<dbReference type="InterPro" id="IPR014721">
    <property type="entry name" value="Ribsml_uS5_D2-typ_fold_subgr"/>
</dbReference>
<dbReference type="NCBIfam" id="TIGR00368">
    <property type="entry name" value="YifB family Mg chelatase-like AAA ATPase"/>
    <property type="match status" value="1"/>
</dbReference>
<keyword evidence="4" id="KW-1185">Reference proteome</keyword>
<comment type="similarity">
    <text evidence="1">Belongs to the Mg-chelatase subunits D/I family. ComM subfamily.</text>
</comment>
<dbReference type="InterPro" id="IPR027417">
    <property type="entry name" value="P-loop_NTPase"/>
</dbReference>
<dbReference type="InterPro" id="IPR004482">
    <property type="entry name" value="Mg_chelat-rel"/>
</dbReference>
<dbReference type="PANTHER" id="PTHR32039">
    <property type="entry name" value="MAGNESIUM-CHELATASE SUBUNIT CHLI"/>
    <property type="match status" value="1"/>
</dbReference>
<protein>
    <submittedName>
        <fullName evidence="3">Mg chelatase, subunit ChlI</fullName>
    </submittedName>
</protein>
<gene>
    <name evidence="3" type="ORF">TKV_c13710</name>
</gene>
<dbReference type="eggNOG" id="COG0606">
    <property type="taxonomic scope" value="Bacteria"/>
</dbReference>
<dbReference type="Pfam" id="PF13541">
    <property type="entry name" value="ChlI"/>
    <property type="match status" value="1"/>
</dbReference>
<dbReference type="Pfam" id="PF13335">
    <property type="entry name" value="Mg_chelatase_C"/>
    <property type="match status" value="1"/>
</dbReference>
<dbReference type="OrthoDB" id="9813147at2"/>
<dbReference type="CDD" id="cd00009">
    <property type="entry name" value="AAA"/>
    <property type="match status" value="1"/>
</dbReference>
<dbReference type="HOGENOM" id="CLU_026145_1_1_9"/>
<dbReference type="SUPFAM" id="SSF52540">
    <property type="entry name" value="P-loop containing nucleoside triphosphate hydrolases"/>
    <property type="match status" value="1"/>
</dbReference>
<dbReference type="GO" id="GO:0005524">
    <property type="term" value="F:ATP binding"/>
    <property type="evidence" value="ECO:0007669"/>
    <property type="project" value="InterPro"/>
</dbReference>
<name>A0A097ARV9_THEKI</name>
<evidence type="ECO:0000313" key="4">
    <source>
        <dbReference type="Proteomes" id="UP000029669"/>
    </source>
</evidence>
<dbReference type="InterPro" id="IPR000523">
    <property type="entry name" value="Mg_chelatse_chII-like_cat_dom"/>
</dbReference>
<dbReference type="STRING" id="2325.TKV_c13710"/>
<dbReference type="InterPro" id="IPR020568">
    <property type="entry name" value="Ribosomal_Su5_D2-typ_SF"/>
</dbReference>
<dbReference type="InterPro" id="IPR045006">
    <property type="entry name" value="CHLI-like"/>
</dbReference>
<evidence type="ECO:0000256" key="1">
    <source>
        <dbReference type="ARBA" id="ARBA00006354"/>
    </source>
</evidence>
<dbReference type="PANTHER" id="PTHR32039:SF7">
    <property type="entry name" value="COMPETENCE PROTEIN COMM"/>
    <property type="match status" value="1"/>
</dbReference>
<dbReference type="KEGG" id="tki:TKV_c13710"/>